<gene>
    <name evidence="1" type="ORF">J9B83_09665</name>
</gene>
<evidence type="ECO:0000313" key="2">
    <source>
        <dbReference type="Proteomes" id="UP000679722"/>
    </source>
</evidence>
<dbReference type="RefSeq" id="WP_211536553.1">
    <property type="nucleotide sequence ID" value="NZ_JAGSSV010000010.1"/>
</dbReference>
<dbReference type="Pfam" id="PF08907">
    <property type="entry name" value="DUF1853"/>
    <property type="match status" value="1"/>
</dbReference>
<organism evidence="1 2">
    <name type="scientific">Marinomonas vulgaris</name>
    <dbReference type="NCBI Taxonomy" id="2823372"/>
    <lineage>
        <taxon>Bacteria</taxon>
        <taxon>Pseudomonadati</taxon>
        <taxon>Pseudomonadota</taxon>
        <taxon>Gammaproteobacteria</taxon>
        <taxon>Oceanospirillales</taxon>
        <taxon>Oceanospirillaceae</taxon>
        <taxon>Marinomonas</taxon>
    </lineage>
</organism>
<reference evidence="2" key="1">
    <citation type="submission" date="2023-07" db="EMBL/GenBank/DDBJ databases">
        <title>Marinomonas vulgaris A79, complete genome.</title>
        <authorList>
            <person name="Ying J.-J."/>
        </authorList>
    </citation>
    <scope>NUCLEOTIDE SEQUENCE [LARGE SCALE GENOMIC DNA]</scope>
    <source>
        <strain evidence="2">A79</strain>
    </source>
</reference>
<dbReference type="Proteomes" id="UP000679722">
    <property type="component" value="Unassembled WGS sequence"/>
</dbReference>
<evidence type="ECO:0000313" key="1">
    <source>
        <dbReference type="EMBL" id="MBR7889207.1"/>
    </source>
</evidence>
<dbReference type="EMBL" id="JAGSSV010000010">
    <property type="protein sequence ID" value="MBR7889207.1"/>
    <property type="molecule type" value="Genomic_DNA"/>
</dbReference>
<accession>A0ABS5HCR1</accession>
<name>A0ABS5HCR1_9GAMM</name>
<proteinExistence type="predicted"/>
<keyword evidence="2" id="KW-1185">Reference proteome</keyword>
<protein>
    <submittedName>
        <fullName evidence="1">DUF1853 family protein</fullName>
    </submittedName>
</protein>
<comment type="caution">
    <text evidence="1">The sequence shown here is derived from an EMBL/GenBank/DDBJ whole genome shotgun (WGS) entry which is preliminary data.</text>
</comment>
<sequence length="290" mass="32808">MSSKGFTHPIVRDLAWLVEGHYIECDFDLAPFLLADVNQRLKALDLDSSLLDQALAECKSHFMGSYFETLFSFAIEHLSTLTIRLEHVQIQRQGKTLGEVDMLVETPQGHLHQFEIAIKFYLERPDLAPHNWIGPNKNDSLLIKVTRAREHQLTVLQTEDGAATLAPLFETLGKKSRVQASLLMFGRLYSALTDAASVQAWLLNNKRGAWLRVRDLKCLSAVFSHVVFLEKPHWMAAPSQNVATEFCATALINAIGEWFLQDDRPKHVCFFTSANPDAPARHVFIVPDTW</sequence>
<dbReference type="InterPro" id="IPR015003">
    <property type="entry name" value="DUF1853"/>
</dbReference>